<organism evidence="4 5">
    <name type="scientific">Sitophilus oryzae</name>
    <name type="common">Rice weevil</name>
    <name type="synonym">Curculio oryzae</name>
    <dbReference type="NCBI Taxonomy" id="7048"/>
    <lineage>
        <taxon>Eukaryota</taxon>
        <taxon>Metazoa</taxon>
        <taxon>Ecdysozoa</taxon>
        <taxon>Arthropoda</taxon>
        <taxon>Hexapoda</taxon>
        <taxon>Insecta</taxon>
        <taxon>Pterygota</taxon>
        <taxon>Neoptera</taxon>
        <taxon>Endopterygota</taxon>
        <taxon>Coleoptera</taxon>
        <taxon>Polyphaga</taxon>
        <taxon>Cucujiformia</taxon>
        <taxon>Curculionidae</taxon>
        <taxon>Dryophthorinae</taxon>
        <taxon>Sitophilus</taxon>
    </lineage>
</organism>
<evidence type="ECO:0000256" key="2">
    <source>
        <dbReference type="ARBA" id="ARBA00022737"/>
    </source>
</evidence>
<dbReference type="PROSITE" id="PS51450">
    <property type="entry name" value="LRR"/>
    <property type="match status" value="1"/>
</dbReference>
<dbReference type="SUPFAM" id="SSF52075">
    <property type="entry name" value="Outer arm dynein light chain 1"/>
    <property type="match status" value="1"/>
</dbReference>
<dbReference type="GO" id="GO:0005737">
    <property type="term" value="C:cytoplasm"/>
    <property type="evidence" value="ECO:0007669"/>
    <property type="project" value="TreeGrafter"/>
</dbReference>
<dbReference type="InterPro" id="IPR003591">
    <property type="entry name" value="Leu-rich_rpt_typical-subtyp"/>
</dbReference>
<name>A0A6J2YVN3_SITOR</name>
<dbReference type="SMART" id="SM00369">
    <property type="entry name" value="LRR_TYP"/>
    <property type="match status" value="3"/>
</dbReference>
<dbReference type="InterPro" id="IPR001611">
    <property type="entry name" value="Leu-rich_rpt"/>
</dbReference>
<evidence type="ECO:0000313" key="4">
    <source>
        <dbReference type="Proteomes" id="UP000504635"/>
    </source>
</evidence>
<dbReference type="PANTHER" id="PTHR48051:SF1">
    <property type="entry name" value="RAS SUPPRESSOR PROTEIN 1"/>
    <property type="match status" value="1"/>
</dbReference>
<evidence type="ECO:0000256" key="1">
    <source>
        <dbReference type="ARBA" id="ARBA00022614"/>
    </source>
</evidence>
<dbReference type="Proteomes" id="UP000504635">
    <property type="component" value="Unplaced"/>
</dbReference>
<dbReference type="OrthoDB" id="40118at2759"/>
<sequence length="455" mass="52901">MSLDIISDYSKVDLTEIPQKILDMTNLKMLFLERNLLTRLPDNFFHKLPQLMWLDLRNNFLSGLPKSIGHHEHLEHLLLTNNKIESLPNELGLVPTLKALQIANNPLVYPDKKIVQEGTKAIKNYLAKRYEEECVYRSNQQIQKSRDEIRKRLEALERQEERLIKVHEEEWSSGSLDNNNNKSKAAKVPTREGRSSQRTLKPVTPNAATSTRNSSNTSLKLEQALTVEKLQNKFLDPRTVQSIQQPALRVQKLEHPQSRWPPEEPLKIVHNIDKSDSKIKLKSYYNKPIELDVGSNVTKLQENALKEEWMNKLRILLNDQERILQQERNLTSLTCWRQKRPSSPKGFYSSDFSSRRSEIPYATYPEFGKIPSREELTSQLQTFLRASDVRRSTQTSKVNLDKLINDLVEQLKDMEVEYDDGKSPRSEMEKAGQQIQTIVDIHKKLLRLRSVNDCM</sequence>
<keyword evidence="1" id="KW-0433">Leucine-rich repeat</keyword>
<dbReference type="InParanoid" id="A0A6J2YVN3"/>
<dbReference type="RefSeq" id="XP_030766915.1">
    <property type="nucleotide sequence ID" value="XM_030911055.1"/>
</dbReference>
<protein>
    <submittedName>
        <fullName evidence="5">Leucine-rich repeat-containing protein 27-like</fullName>
    </submittedName>
</protein>
<feature type="region of interest" description="Disordered" evidence="3">
    <location>
        <begin position="169"/>
        <end position="217"/>
    </location>
</feature>
<dbReference type="InterPro" id="IPR050216">
    <property type="entry name" value="LRR_domain-containing"/>
</dbReference>
<evidence type="ECO:0000256" key="3">
    <source>
        <dbReference type="SAM" id="MobiDB-lite"/>
    </source>
</evidence>
<dbReference type="GeneID" id="115890737"/>
<accession>A0A6J2YVN3</accession>
<reference evidence="5" key="1">
    <citation type="submission" date="2025-08" db="UniProtKB">
        <authorList>
            <consortium name="RefSeq"/>
        </authorList>
    </citation>
    <scope>IDENTIFICATION</scope>
    <source>
        <tissue evidence="5">Gonads</tissue>
    </source>
</reference>
<dbReference type="AlphaFoldDB" id="A0A6J2YVN3"/>
<dbReference type="KEGG" id="soy:115890737"/>
<dbReference type="InterPro" id="IPR032675">
    <property type="entry name" value="LRR_dom_sf"/>
</dbReference>
<proteinExistence type="predicted"/>
<feature type="compositionally biased region" description="Low complexity" evidence="3">
    <location>
        <begin position="204"/>
        <end position="217"/>
    </location>
</feature>
<keyword evidence="2" id="KW-0677">Repeat</keyword>
<keyword evidence="4" id="KW-1185">Reference proteome</keyword>
<dbReference type="PANTHER" id="PTHR48051">
    <property type="match status" value="1"/>
</dbReference>
<dbReference type="Gene3D" id="3.80.10.10">
    <property type="entry name" value="Ribonuclease Inhibitor"/>
    <property type="match status" value="1"/>
</dbReference>
<feature type="compositionally biased region" description="Polar residues" evidence="3">
    <location>
        <begin position="172"/>
        <end position="183"/>
    </location>
</feature>
<evidence type="ECO:0000313" key="5">
    <source>
        <dbReference type="RefSeq" id="XP_030766915.1"/>
    </source>
</evidence>
<gene>
    <name evidence="5" type="primary">LOC115890737</name>
</gene>
<dbReference type="Pfam" id="PF13855">
    <property type="entry name" value="LRR_8"/>
    <property type="match status" value="1"/>
</dbReference>